<feature type="compositionally biased region" description="Polar residues" evidence="1">
    <location>
        <begin position="254"/>
        <end position="267"/>
    </location>
</feature>
<organism evidence="2 3">
    <name type="scientific">Amylocarpus encephaloides</name>
    <dbReference type="NCBI Taxonomy" id="45428"/>
    <lineage>
        <taxon>Eukaryota</taxon>
        <taxon>Fungi</taxon>
        <taxon>Dikarya</taxon>
        <taxon>Ascomycota</taxon>
        <taxon>Pezizomycotina</taxon>
        <taxon>Leotiomycetes</taxon>
        <taxon>Helotiales</taxon>
        <taxon>Helotiales incertae sedis</taxon>
        <taxon>Amylocarpus</taxon>
    </lineage>
</organism>
<reference evidence="2" key="1">
    <citation type="journal article" date="2021" name="IMA Fungus">
        <title>Genomic characterization of three marine fungi, including Emericellopsis atlantica sp. nov. with signatures of a generalist lifestyle and marine biomass degradation.</title>
        <authorList>
            <person name="Hagestad O.C."/>
            <person name="Hou L."/>
            <person name="Andersen J.H."/>
            <person name="Hansen E.H."/>
            <person name="Altermark B."/>
            <person name="Li C."/>
            <person name="Kuhnert E."/>
            <person name="Cox R.J."/>
            <person name="Crous P.W."/>
            <person name="Spatafora J.W."/>
            <person name="Lail K."/>
            <person name="Amirebrahimi M."/>
            <person name="Lipzen A."/>
            <person name="Pangilinan J."/>
            <person name="Andreopoulos W."/>
            <person name="Hayes R.D."/>
            <person name="Ng V."/>
            <person name="Grigoriev I.V."/>
            <person name="Jackson S.A."/>
            <person name="Sutton T.D.S."/>
            <person name="Dobson A.D.W."/>
            <person name="Rama T."/>
        </authorList>
    </citation>
    <scope>NUCLEOTIDE SEQUENCE</scope>
    <source>
        <strain evidence="2">TRa018bII</strain>
    </source>
</reference>
<accession>A0A9P7YGX4</accession>
<evidence type="ECO:0000313" key="3">
    <source>
        <dbReference type="Proteomes" id="UP000824998"/>
    </source>
</evidence>
<gene>
    <name evidence="2" type="ORF">BJ875DRAFT_50740</name>
</gene>
<protein>
    <submittedName>
        <fullName evidence="2">Uncharacterized protein</fullName>
    </submittedName>
</protein>
<dbReference type="Proteomes" id="UP000824998">
    <property type="component" value="Unassembled WGS sequence"/>
</dbReference>
<keyword evidence="3" id="KW-1185">Reference proteome</keyword>
<sequence>MAPNKHDVKYIEWTYKSAISQYDPLQFKQRVNDTKPLPSHFPPAKRYKQALLGTSLTPGNFGDGIDLEQIFNMYDGCLPTAIDIALKEFLKKSESAGGSMQKQWDQEKNEAETLLYRRLSAVPSPSLDPSDLFEKLSIEPVAMGNQRQSTTPQAGLVGTGVRQADLSNQVATNARRHPAKFHEGQMPRYPENPCPNFEGHPTMNPQNGNNLPVGDFGGFGQQGQLNSRFQGLGPQGGMATEPQGIESFVGPSNLAHSQQQAPRPMAQSWQNQIFAQANLNPYL</sequence>
<dbReference type="AlphaFoldDB" id="A0A9P7YGX4"/>
<evidence type="ECO:0000313" key="2">
    <source>
        <dbReference type="EMBL" id="KAG9233302.1"/>
    </source>
</evidence>
<name>A0A9P7YGX4_9HELO</name>
<evidence type="ECO:0000256" key="1">
    <source>
        <dbReference type="SAM" id="MobiDB-lite"/>
    </source>
</evidence>
<feature type="region of interest" description="Disordered" evidence="1">
    <location>
        <begin position="234"/>
        <end position="267"/>
    </location>
</feature>
<proteinExistence type="predicted"/>
<comment type="caution">
    <text evidence="2">The sequence shown here is derived from an EMBL/GenBank/DDBJ whole genome shotgun (WGS) entry which is preliminary data.</text>
</comment>
<dbReference type="EMBL" id="MU251507">
    <property type="protein sequence ID" value="KAG9233302.1"/>
    <property type="molecule type" value="Genomic_DNA"/>
</dbReference>